<dbReference type="Proteomes" id="UP000562984">
    <property type="component" value="Unassembled WGS sequence"/>
</dbReference>
<comment type="caution">
    <text evidence="2">The sequence shown here is derived from an EMBL/GenBank/DDBJ whole genome shotgun (WGS) entry which is preliminary data.</text>
</comment>
<dbReference type="AlphaFoldDB" id="A0A849A7F2"/>
<evidence type="ECO:0000313" key="3">
    <source>
        <dbReference type="Proteomes" id="UP000562984"/>
    </source>
</evidence>
<evidence type="ECO:0000313" key="2">
    <source>
        <dbReference type="EMBL" id="NNG35403.1"/>
    </source>
</evidence>
<organism evidence="2 3">
    <name type="scientific">Nakamurella aerolata</name>
    <dbReference type="NCBI Taxonomy" id="1656892"/>
    <lineage>
        <taxon>Bacteria</taxon>
        <taxon>Bacillati</taxon>
        <taxon>Actinomycetota</taxon>
        <taxon>Actinomycetes</taxon>
        <taxon>Nakamurellales</taxon>
        <taxon>Nakamurellaceae</taxon>
        <taxon>Nakamurella</taxon>
    </lineage>
</organism>
<accession>A0A849A7F2</accession>
<sequence length="63" mass="7138">MSRKAGKRSKNIDPTWPDVPEGEHALSEFNADRQGPLSPFGDVEFPRDPTELPYVHPHTVINR</sequence>
<gene>
    <name evidence="2" type="ORF">HKD39_06705</name>
</gene>
<protein>
    <submittedName>
        <fullName evidence="2">Uncharacterized protein</fullName>
    </submittedName>
</protein>
<reference evidence="2 3" key="1">
    <citation type="submission" date="2020-05" db="EMBL/GenBank/DDBJ databases">
        <title>Nakamurella sp. DB0629 isolated from air conditioner.</title>
        <authorList>
            <person name="Kim D.H."/>
            <person name="Kim D.-U."/>
        </authorList>
    </citation>
    <scope>NUCLEOTIDE SEQUENCE [LARGE SCALE GENOMIC DNA]</scope>
    <source>
        <strain evidence="2 3">DB0629</strain>
    </source>
</reference>
<feature type="region of interest" description="Disordered" evidence="1">
    <location>
        <begin position="1"/>
        <end position="63"/>
    </location>
</feature>
<evidence type="ECO:0000256" key="1">
    <source>
        <dbReference type="SAM" id="MobiDB-lite"/>
    </source>
</evidence>
<proteinExistence type="predicted"/>
<dbReference type="EMBL" id="JABEND010000003">
    <property type="protein sequence ID" value="NNG35403.1"/>
    <property type="molecule type" value="Genomic_DNA"/>
</dbReference>
<keyword evidence="3" id="KW-1185">Reference proteome</keyword>
<dbReference type="RefSeq" id="WP_171199101.1">
    <property type="nucleotide sequence ID" value="NZ_JABEND010000003.1"/>
</dbReference>
<name>A0A849A7F2_9ACTN</name>